<dbReference type="EMBL" id="JAUHJS010000007">
    <property type="protein sequence ID" value="MDN4166459.1"/>
    <property type="molecule type" value="Genomic_DNA"/>
</dbReference>
<evidence type="ECO:0000259" key="1">
    <source>
        <dbReference type="Pfam" id="PF01551"/>
    </source>
</evidence>
<evidence type="ECO:0000313" key="2">
    <source>
        <dbReference type="EMBL" id="MDN4166459.1"/>
    </source>
</evidence>
<proteinExistence type="predicted"/>
<keyword evidence="3" id="KW-1185">Reference proteome</keyword>
<dbReference type="Proteomes" id="UP001168552">
    <property type="component" value="Unassembled WGS sequence"/>
</dbReference>
<dbReference type="SUPFAM" id="SSF51261">
    <property type="entry name" value="Duplicated hybrid motif"/>
    <property type="match status" value="1"/>
</dbReference>
<organism evidence="2 3">
    <name type="scientific">Shiella aurantiaca</name>
    <dbReference type="NCBI Taxonomy" id="3058365"/>
    <lineage>
        <taxon>Bacteria</taxon>
        <taxon>Pseudomonadati</taxon>
        <taxon>Bacteroidota</taxon>
        <taxon>Cytophagia</taxon>
        <taxon>Cytophagales</taxon>
        <taxon>Shiellaceae</taxon>
        <taxon>Shiella</taxon>
    </lineage>
</organism>
<dbReference type="PANTHER" id="PTHR21666:SF270">
    <property type="entry name" value="MUREIN HYDROLASE ACTIVATOR ENVC"/>
    <property type="match status" value="1"/>
</dbReference>
<comment type="caution">
    <text evidence="2">The sequence shown here is derived from an EMBL/GenBank/DDBJ whole genome shotgun (WGS) entry which is preliminary data.</text>
</comment>
<dbReference type="PROSITE" id="PS51257">
    <property type="entry name" value="PROKAR_LIPOPROTEIN"/>
    <property type="match status" value="1"/>
</dbReference>
<dbReference type="InterPro" id="IPR011055">
    <property type="entry name" value="Dup_hybrid_motif"/>
</dbReference>
<accession>A0ABT8F7V8</accession>
<keyword evidence="2" id="KW-0378">Hydrolase</keyword>
<dbReference type="Gene3D" id="2.70.70.10">
    <property type="entry name" value="Glucose Permease (Domain IIA)"/>
    <property type="match status" value="1"/>
</dbReference>
<protein>
    <submittedName>
        <fullName evidence="2">M23 family metallopeptidase</fullName>
        <ecNumber evidence="2">3.4.-.-</ecNumber>
    </submittedName>
</protein>
<evidence type="ECO:0000313" key="3">
    <source>
        <dbReference type="Proteomes" id="UP001168552"/>
    </source>
</evidence>
<dbReference type="PANTHER" id="PTHR21666">
    <property type="entry name" value="PEPTIDASE-RELATED"/>
    <property type="match status" value="1"/>
</dbReference>
<gene>
    <name evidence="2" type="ORF">QWY31_13195</name>
</gene>
<dbReference type="GO" id="GO:0016787">
    <property type="term" value="F:hydrolase activity"/>
    <property type="evidence" value="ECO:0007669"/>
    <property type="project" value="UniProtKB-KW"/>
</dbReference>
<name>A0ABT8F7V8_9BACT</name>
<dbReference type="InterPro" id="IPR050570">
    <property type="entry name" value="Cell_wall_metabolism_enzyme"/>
</dbReference>
<dbReference type="EC" id="3.4.-.-" evidence="2"/>
<dbReference type="InterPro" id="IPR016047">
    <property type="entry name" value="M23ase_b-sheet_dom"/>
</dbReference>
<feature type="domain" description="M23ase beta-sheet core" evidence="1">
    <location>
        <begin position="161"/>
        <end position="257"/>
    </location>
</feature>
<sequence>MKRTFCRKFMGNGQSAVWVFLMALTLLLAGCANQSLPKVMYYPFSISADWQFRGDTIRVALNNPLQAPLRFYIQSTQDAVQVYLDSPTPITLMAQADTTLEWIVPQTLLDTTALSISVKYGDLNKEIQAEPIGLPFASGRTYSIIQGNNGSFSHHSTWSRYAVDISLKTNDTVCAATDGYVVGLINQYTKSGSGKEWMPYANFITLYNPATGVFTSYVHLRKDGTLVQLGDWVKRGQAIGLVGLTGQTDVEHLHFSCLMPSTDKEGMRSIPFQFETGQPSEALKRGDTLRRDL</sequence>
<dbReference type="CDD" id="cd12797">
    <property type="entry name" value="M23_peptidase"/>
    <property type="match status" value="1"/>
</dbReference>
<dbReference type="RefSeq" id="WP_320004997.1">
    <property type="nucleotide sequence ID" value="NZ_JAUHJS010000007.1"/>
</dbReference>
<reference evidence="2" key="1">
    <citation type="submission" date="2023-06" db="EMBL/GenBank/DDBJ databases">
        <title>Cytophagales bacterium Strain LB-30, isolated from soil.</title>
        <authorList>
            <person name="Liu B."/>
        </authorList>
    </citation>
    <scope>NUCLEOTIDE SEQUENCE</scope>
    <source>
        <strain evidence="2">LB-30</strain>
    </source>
</reference>
<dbReference type="Pfam" id="PF01551">
    <property type="entry name" value="Peptidase_M23"/>
    <property type="match status" value="1"/>
</dbReference>